<dbReference type="InterPro" id="IPR004675">
    <property type="entry name" value="AhpD_core"/>
</dbReference>
<keyword evidence="3" id="KW-1185">Reference proteome</keyword>
<dbReference type="NCBIfam" id="TIGR00778">
    <property type="entry name" value="ahpD_dom"/>
    <property type="match status" value="1"/>
</dbReference>
<reference evidence="2 3" key="1">
    <citation type="submission" date="2020-08" db="EMBL/GenBank/DDBJ databases">
        <title>Sequencing the genomes of 1000 actinobacteria strains.</title>
        <authorList>
            <person name="Klenk H.-P."/>
        </authorList>
    </citation>
    <scope>NUCLEOTIDE SEQUENCE [LARGE SCALE GENOMIC DNA]</scope>
    <source>
        <strain evidence="2 3">DSM 44230</strain>
    </source>
</reference>
<evidence type="ECO:0000259" key="1">
    <source>
        <dbReference type="Pfam" id="PF02627"/>
    </source>
</evidence>
<dbReference type="InterPro" id="IPR029032">
    <property type="entry name" value="AhpD-like"/>
</dbReference>
<dbReference type="SUPFAM" id="SSF69118">
    <property type="entry name" value="AhpD-like"/>
    <property type="match status" value="1"/>
</dbReference>
<dbReference type="AlphaFoldDB" id="A0A7W7C7J2"/>
<sequence length="153" mass="16567">MSNNRPLFAKSWPAGYKAMLAFNQTVADSGLDKILAELIKIRASQLNGCAFCLDMHVRDAVKLGETQQRLGLIAAWREAAGVFTEAERAALALTEAVTNINHGGVPQEVYAAALAAFGEETLAKVVYAIVTINAWNMLNVTQELPFKVEHAHG</sequence>
<dbReference type="PANTHER" id="PTHR34846">
    <property type="entry name" value="4-CARBOXYMUCONOLACTONE DECARBOXYLASE FAMILY PROTEIN (AFU_ORTHOLOGUE AFUA_6G11590)"/>
    <property type="match status" value="1"/>
</dbReference>
<dbReference type="Gene3D" id="1.20.1290.10">
    <property type="entry name" value="AhpD-like"/>
    <property type="match status" value="1"/>
</dbReference>
<accession>A0A7W7C7J2</accession>
<keyword evidence="2" id="KW-0575">Peroxidase</keyword>
<protein>
    <submittedName>
        <fullName evidence="2">AhpD family alkylhydroperoxidase</fullName>
    </submittedName>
</protein>
<dbReference type="Pfam" id="PF02627">
    <property type="entry name" value="CMD"/>
    <property type="match status" value="1"/>
</dbReference>
<keyword evidence="2" id="KW-0560">Oxidoreductase</keyword>
<proteinExistence type="predicted"/>
<dbReference type="GO" id="GO:0051920">
    <property type="term" value="F:peroxiredoxin activity"/>
    <property type="evidence" value="ECO:0007669"/>
    <property type="project" value="InterPro"/>
</dbReference>
<gene>
    <name evidence="2" type="ORF">HNR67_002048</name>
</gene>
<dbReference type="EMBL" id="JACHMH010000001">
    <property type="protein sequence ID" value="MBB4675930.1"/>
    <property type="molecule type" value="Genomic_DNA"/>
</dbReference>
<evidence type="ECO:0000313" key="2">
    <source>
        <dbReference type="EMBL" id="MBB4675930.1"/>
    </source>
</evidence>
<dbReference type="InterPro" id="IPR003779">
    <property type="entry name" value="CMD-like"/>
</dbReference>
<evidence type="ECO:0000313" key="3">
    <source>
        <dbReference type="Proteomes" id="UP000533598"/>
    </source>
</evidence>
<dbReference type="Proteomes" id="UP000533598">
    <property type="component" value="Unassembled WGS sequence"/>
</dbReference>
<comment type="caution">
    <text evidence="2">The sequence shown here is derived from an EMBL/GenBank/DDBJ whole genome shotgun (WGS) entry which is preliminary data.</text>
</comment>
<dbReference type="RefSeq" id="WP_185001822.1">
    <property type="nucleotide sequence ID" value="NZ_BAAAUI010000021.1"/>
</dbReference>
<organism evidence="2 3">
    <name type="scientific">Crossiella cryophila</name>
    <dbReference type="NCBI Taxonomy" id="43355"/>
    <lineage>
        <taxon>Bacteria</taxon>
        <taxon>Bacillati</taxon>
        <taxon>Actinomycetota</taxon>
        <taxon>Actinomycetes</taxon>
        <taxon>Pseudonocardiales</taxon>
        <taxon>Pseudonocardiaceae</taxon>
        <taxon>Crossiella</taxon>
    </lineage>
</organism>
<dbReference type="PANTHER" id="PTHR34846:SF10">
    <property type="entry name" value="CYTOPLASMIC PROTEIN"/>
    <property type="match status" value="1"/>
</dbReference>
<name>A0A7W7C7J2_9PSEU</name>
<feature type="domain" description="Carboxymuconolactone decarboxylase-like" evidence="1">
    <location>
        <begin position="13"/>
        <end position="95"/>
    </location>
</feature>